<sequence>MHTITDLAWILPTLPRLSMHGHAYRIIDYKYLAASPPLHPNRYLYGLGAPAAGARFTSKGGPQAIYIANDLATAFDEANPVQAILRQTDPGLAPPTPPGGYASILYRLESVLDISDPTVQSALGTSTSELTGHWRQAQKRGHVAATQILGQAVYDSGVFQAIWYESARVPGSFCLAVLIDRLVAPAYLEVHDPNNNINERLP</sequence>
<dbReference type="Proteomes" id="UP000287394">
    <property type="component" value="Chromosome"/>
</dbReference>
<protein>
    <submittedName>
        <fullName evidence="1">Uncharacterized protein</fullName>
    </submittedName>
</protein>
<dbReference type="AlphaFoldDB" id="A0A402CZX0"/>
<dbReference type="RefSeq" id="WP_119322810.1">
    <property type="nucleotide sequence ID" value="NZ_AP025739.1"/>
</dbReference>
<organism evidence="1 2">
    <name type="scientific">Capsulimonas corticalis</name>
    <dbReference type="NCBI Taxonomy" id="2219043"/>
    <lineage>
        <taxon>Bacteria</taxon>
        <taxon>Bacillati</taxon>
        <taxon>Armatimonadota</taxon>
        <taxon>Armatimonadia</taxon>
        <taxon>Capsulimonadales</taxon>
        <taxon>Capsulimonadaceae</taxon>
        <taxon>Capsulimonas</taxon>
    </lineage>
</organism>
<keyword evidence="2" id="KW-1185">Reference proteome</keyword>
<name>A0A402CZX0_9BACT</name>
<dbReference type="InterPro" id="IPR014914">
    <property type="entry name" value="RES_dom"/>
</dbReference>
<dbReference type="OrthoDB" id="113286at2"/>
<proteinExistence type="predicted"/>
<gene>
    <name evidence="1" type="ORF">CCAX7_59120</name>
</gene>
<reference evidence="1 2" key="1">
    <citation type="journal article" date="2019" name="Int. J. Syst. Evol. Microbiol.">
        <title>Capsulimonas corticalis gen. nov., sp. nov., an aerobic capsulated bacterium, of a novel bacterial order, Capsulimonadales ord. nov., of the class Armatimonadia of the phylum Armatimonadetes.</title>
        <authorList>
            <person name="Li J."/>
            <person name="Kudo C."/>
            <person name="Tonouchi A."/>
        </authorList>
    </citation>
    <scope>NUCLEOTIDE SEQUENCE [LARGE SCALE GENOMIC DNA]</scope>
    <source>
        <strain evidence="1 2">AX-7</strain>
    </source>
</reference>
<dbReference type="Pfam" id="PF08808">
    <property type="entry name" value="RES"/>
    <property type="match status" value="1"/>
</dbReference>
<dbReference type="KEGG" id="ccot:CCAX7_59120"/>
<evidence type="ECO:0000313" key="1">
    <source>
        <dbReference type="EMBL" id="BDI33861.1"/>
    </source>
</evidence>
<dbReference type="EMBL" id="AP025739">
    <property type="protein sequence ID" value="BDI33861.1"/>
    <property type="molecule type" value="Genomic_DNA"/>
</dbReference>
<accession>A0A402CZX0</accession>
<evidence type="ECO:0000313" key="2">
    <source>
        <dbReference type="Proteomes" id="UP000287394"/>
    </source>
</evidence>